<evidence type="ECO:0000313" key="2">
    <source>
        <dbReference type="EMBL" id="GBM43031.1"/>
    </source>
</evidence>
<dbReference type="AlphaFoldDB" id="A0A4Y2FPD1"/>
<organism evidence="2 3">
    <name type="scientific">Araneus ventricosus</name>
    <name type="common">Orbweaver spider</name>
    <name type="synonym">Epeira ventricosa</name>
    <dbReference type="NCBI Taxonomy" id="182803"/>
    <lineage>
        <taxon>Eukaryota</taxon>
        <taxon>Metazoa</taxon>
        <taxon>Ecdysozoa</taxon>
        <taxon>Arthropoda</taxon>
        <taxon>Chelicerata</taxon>
        <taxon>Arachnida</taxon>
        <taxon>Araneae</taxon>
        <taxon>Araneomorphae</taxon>
        <taxon>Entelegynae</taxon>
        <taxon>Araneoidea</taxon>
        <taxon>Araneidae</taxon>
        <taxon>Araneus</taxon>
    </lineage>
</organism>
<gene>
    <name evidence="2" type="ORF">AVEN_215165_1</name>
</gene>
<protein>
    <submittedName>
        <fullName evidence="2">Uncharacterized protein</fullName>
    </submittedName>
</protein>
<keyword evidence="3" id="KW-1185">Reference proteome</keyword>
<reference evidence="2 3" key="1">
    <citation type="journal article" date="2019" name="Sci. Rep.">
        <title>Orb-weaving spider Araneus ventricosus genome elucidates the spidroin gene catalogue.</title>
        <authorList>
            <person name="Kono N."/>
            <person name="Nakamura H."/>
            <person name="Ohtoshi R."/>
            <person name="Moran D.A.P."/>
            <person name="Shinohara A."/>
            <person name="Yoshida Y."/>
            <person name="Fujiwara M."/>
            <person name="Mori M."/>
            <person name="Tomita M."/>
            <person name="Arakawa K."/>
        </authorList>
    </citation>
    <scope>NUCLEOTIDE SEQUENCE [LARGE SCALE GENOMIC DNA]</scope>
</reference>
<dbReference type="OrthoDB" id="6423779at2759"/>
<comment type="caution">
    <text evidence="2">The sequence shown here is derived from an EMBL/GenBank/DDBJ whole genome shotgun (WGS) entry which is preliminary data.</text>
</comment>
<evidence type="ECO:0000313" key="3">
    <source>
        <dbReference type="Proteomes" id="UP000499080"/>
    </source>
</evidence>
<name>A0A4Y2FPD1_ARAVE</name>
<feature type="region of interest" description="Disordered" evidence="1">
    <location>
        <begin position="870"/>
        <end position="894"/>
    </location>
</feature>
<evidence type="ECO:0000256" key="1">
    <source>
        <dbReference type="SAM" id="MobiDB-lite"/>
    </source>
</evidence>
<dbReference type="EMBL" id="BGPR01001014">
    <property type="protein sequence ID" value="GBM43031.1"/>
    <property type="molecule type" value="Genomic_DNA"/>
</dbReference>
<sequence length="1134" mass="131105">MPLQSPVVRDLSLWNSRVSKSVWEISTPEKNSLYWSIIISYLIPSAHSQSTSNFAKRLKNLTDGSGGSQEVMDQLKNFNPFKKKHAFHFGKDMTGVLQIFKKKINRSTNNRPFGADVQGMKLDAASKMLNCFIEVYSIDSNGTKNHCIYSPNSQSINSSVNLDTIIIFHHPNTQLKNREKDTFGFGMEFQNAQSSQEKALTFLLRKDKLLKENNAQIQQSVRNSENFLISLLNSDVKNVIPRIYKSPYILAKLQNAGYNTNPLVKGRDGFSAFHLCLSLPDSQYLNILYNYVSNNFYQSSESCRNPSDETVKSLNDLKRAFEADFENSNGFSSLPPIAVQRYRQILRFNEYQANVVKIMKNSQQKSADSIFLSILQEYINYFLFCSLPNDEGLQFENYLIFSDYYENLDRYTSVLLLDRLLSVKNKAFSDLVKSLFLMVMSNNYFPGKEHNHDDDTPLGCKGCAHRLIPFRSRMNFLKVMREGFDKVQTGSAGNNASPDCMILRNVQSIPKDEFLLARLKTSLETAINAEVNDKKGVLTILRTIQVFGEVFATSITENFVSGFLLSAHIPEHIELALLDIRNDISHYKANAIEGRLNLETRIDLLQKIQDELKLIYQVLEPVFSCQQFKMKEFIIQSAAPHFQISEEELKNIATEREIWCKAEWGQFKSFAVNVFRLFAKVLNKLEPKMNDSKNYFHKIKRLQNGAEALNFVFSFKITSDDPIVAKHLTDARSELQKIIKSLEERELIDDDINDLHNSYQKYVLLLKQVFDLEVKDTDSELKCKYLIYFKENLKDYNVFVEEENLKIRKLISEFLEPSFEATLKLKTALKNPQSLTNIDQVLNQTYLSSKNRKIIKDAILPKQLENLKISKNVNKNNPDKTLDKKRKPPKSPEEVLKNFSYESQKQALGEENETSEKLLEMLTKEEYKVALLQHSSTFEKSLEIKFLKLVNQKMEFLIERINVIERVLIDEEDNIRDLVKWGRSPEIKKHNKFLMRQRYVMELDVKSSLEMLLFDCMNIMHERKDLENIYTKMNDMFAGVDLRNILSHGNILVDSLGTFLDPDDLPSELITKMLELIDDKKALEALSNLWMKEKPMTTKHLKELIKKQSGSQTIADIIKCLRWEGYAVILPTRQ</sequence>
<proteinExistence type="predicted"/>
<accession>A0A4Y2FPD1</accession>
<dbReference type="Proteomes" id="UP000499080">
    <property type="component" value="Unassembled WGS sequence"/>
</dbReference>